<feature type="domain" description="Shedu protein SduA C-terminal" evidence="1">
    <location>
        <begin position="202"/>
        <end position="383"/>
    </location>
</feature>
<dbReference type="Proteomes" id="UP000261186">
    <property type="component" value="Unassembled WGS sequence"/>
</dbReference>
<evidence type="ECO:0000313" key="3">
    <source>
        <dbReference type="Proteomes" id="UP000261186"/>
    </source>
</evidence>
<reference evidence="2 3" key="1">
    <citation type="submission" date="2018-08" db="EMBL/GenBank/DDBJ databases">
        <title>A genome reference for cultivated species of the human gut microbiota.</title>
        <authorList>
            <person name="Zou Y."/>
            <person name="Xue W."/>
            <person name="Luo G."/>
        </authorList>
    </citation>
    <scope>NUCLEOTIDE SEQUENCE [LARGE SCALE GENOMIC DNA]</scope>
    <source>
        <strain evidence="2 3">TF08-4AC</strain>
    </source>
</reference>
<accession>A0AB37LHW5</accession>
<protein>
    <submittedName>
        <fullName evidence="2">DUF4263 domain-containing protein</fullName>
    </submittedName>
</protein>
<dbReference type="EMBL" id="QSRH01000001">
    <property type="protein sequence ID" value="RGL05408.1"/>
    <property type="molecule type" value="Genomic_DNA"/>
</dbReference>
<evidence type="ECO:0000313" key="2">
    <source>
        <dbReference type="EMBL" id="RGL05408.1"/>
    </source>
</evidence>
<name>A0AB37LHW5_BIFLN</name>
<organism evidence="2 3">
    <name type="scientific">Bifidobacterium longum</name>
    <dbReference type="NCBI Taxonomy" id="216816"/>
    <lineage>
        <taxon>Bacteria</taxon>
        <taxon>Bacillati</taxon>
        <taxon>Actinomycetota</taxon>
        <taxon>Actinomycetes</taxon>
        <taxon>Bifidobacteriales</taxon>
        <taxon>Bifidobacteriaceae</taxon>
        <taxon>Bifidobacterium</taxon>
    </lineage>
</organism>
<dbReference type="InterPro" id="IPR025359">
    <property type="entry name" value="SduA_C"/>
</dbReference>
<sequence length="413" mass="46558">MSSSKPQNDEIDYFQRRVPGRTYISNMFAYNRPNSKDRGFPARNINQVFDCDDIDSKIDVSEAEWESQSMDLNPRRQIKISVAKEAGHYKELVIQRVNPKKPGELFNLLRLTDGQVDDFLNLIRCVGMWDPADENLPKRLDATLLQRMLDDNGETLGQVYSRQPDKVRELIENDPGGEDVAAVTSRRKAVTVFEEMMQDDSLTESAWQDFFENNPWILGAGLGVPLFTAWNSDKLETVVRGNSFTGKGKRVDALYQTSGIVKSLVFAEIKKPTTKLLTNDEYRPGCWAASKDLSGGIFQVHATVQAAEDEVSEHVVTSQDEEGCDIPSSEVFLFRPRAYLVIGSTKEFINENSGGKNRKKIRSFELFRSSIVTPEIITYDELLAKARWLAYGNDDSTLTNAETISPTENGLDI</sequence>
<dbReference type="Pfam" id="PF14082">
    <property type="entry name" value="SduA_C"/>
    <property type="match status" value="1"/>
</dbReference>
<comment type="caution">
    <text evidence="2">The sequence shown here is derived from an EMBL/GenBank/DDBJ whole genome shotgun (WGS) entry which is preliminary data.</text>
</comment>
<proteinExistence type="predicted"/>
<gene>
    <name evidence="2" type="ORF">DXC85_00045</name>
</gene>
<dbReference type="RefSeq" id="WP_117700870.1">
    <property type="nucleotide sequence ID" value="NZ_QSGR01000001.1"/>
</dbReference>
<dbReference type="AlphaFoldDB" id="A0AB37LHW5"/>
<evidence type="ECO:0000259" key="1">
    <source>
        <dbReference type="Pfam" id="PF14082"/>
    </source>
</evidence>